<evidence type="ECO:0000256" key="3">
    <source>
        <dbReference type="ARBA" id="ARBA00035643"/>
    </source>
</evidence>
<dbReference type="Proteomes" id="UP000321224">
    <property type="component" value="Unassembled WGS sequence"/>
</dbReference>
<evidence type="ECO:0000313" key="4">
    <source>
        <dbReference type="EMBL" id="GEL71154.1"/>
    </source>
</evidence>
<dbReference type="Proteomes" id="UP000198717">
    <property type="component" value="Unassembled WGS sequence"/>
</dbReference>
<dbReference type="GO" id="GO:0031411">
    <property type="term" value="C:gas vesicle"/>
    <property type="evidence" value="ECO:0007669"/>
    <property type="project" value="UniProtKB-SubCell"/>
</dbReference>
<reference evidence="4 7" key="2">
    <citation type="submission" date="2019-07" db="EMBL/GenBank/DDBJ databases">
        <title>Whole genome shotgun sequence of Myxococcus virescens NBRC 100334.</title>
        <authorList>
            <person name="Hosoyama A."/>
            <person name="Uohara A."/>
            <person name="Ohji S."/>
            <person name="Ichikawa N."/>
        </authorList>
    </citation>
    <scope>NUCLEOTIDE SEQUENCE [LARGE SCALE GENOMIC DNA]</scope>
    <source>
        <strain evidence="4 7">NBRC 100334</strain>
    </source>
</reference>
<dbReference type="PANTHER" id="PTHR36852">
    <property type="entry name" value="PROTEIN GVPL 2"/>
    <property type="match status" value="1"/>
</dbReference>
<gene>
    <name evidence="4" type="ORF">MVI01_29380</name>
    <name evidence="5" type="ORF">SAMN04488504_10361</name>
</gene>
<dbReference type="RefSeq" id="WP_090488911.1">
    <property type="nucleotide sequence ID" value="NZ_BJVY01000014.1"/>
</dbReference>
<evidence type="ECO:0000256" key="1">
    <source>
        <dbReference type="ARBA" id="ARBA00022987"/>
    </source>
</evidence>
<comment type="caution">
    <text evidence="4">The sequence shown here is derived from an EMBL/GenBank/DDBJ whole genome shotgun (WGS) entry which is preliminary data.</text>
</comment>
<dbReference type="Pfam" id="PF06386">
    <property type="entry name" value="GvpL_GvpF"/>
    <property type="match status" value="1"/>
</dbReference>
<protein>
    <submittedName>
        <fullName evidence="4 5">Protein gvpL</fullName>
    </submittedName>
</protein>
<reference evidence="5 6" key="1">
    <citation type="submission" date="2016-10" db="EMBL/GenBank/DDBJ databases">
        <authorList>
            <person name="Varghese N."/>
            <person name="Submissions S."/>
        </authorList>
    </citation>
    <scope>NUCLEOTIDE SEQUENCE [LARGE SCALE GENOMIC DNA]</scope>
    <source>
        <strain evidence="5 6">DSM 2260</strain>
    </source>
</reference>
<keyword evidence="6" id="KW-1185">Reference proteome</keyword>
<accession>A0A511HCJ6</accession>
<dbReference type="GO" id="GO:0031412">
    <property type="term" value="P:gas vesicle organization"/>
    <property type="evidence" value="ECO:0007669"/>
    <property type="project" value="InterPro"/>
</dbReference>
<organism evidence="4 7">
    <name type="scientific">Myxococcus virescens</name>
    <dbReference type="NCBI Taxonomy" id="83456"/>
    <lineage>
        <taxon>Bacteria</taxon>
        <taxon>Pseudomonadati</taxon>
        <taxon>Myxococcota</taxon>
        <taxon>Myxococcia</taxon>
        <taxon>Myxococcales</taxon>
        <taxon>Cystobacterineae</taxon>
        <taxon>Myxococcaceae</taxon>
        <taxon>Myxococcus</taxon>
    </lineage>
</organism>
<proteinExistence type="inferred from homology"/>
<dbReference type="InterPro" id="IPR009430">
    <property type="entry name" value="GvpL/GvpF"/>
</dbReference>
<sequence length="269" mass="29887">MPRAKTRHAKSTPEGRYLYAVVPIEVVDSLNLDTPGIQGADVHPVTSGKLAAIVSNIEQQTLRPERKLLSTHSAVLGHVMDQAPMLPVAFGIIANSEREVRNLLAEHENDFLTQLRAVRGNVELGLRIRLSDPDAFGYYVNAFPELKAMRDDLYREGEPSREEKIELGKYFVDLLNGFREATADKVLDGIESVVKQTVVNEPRNESEVVNLAALVPQKKVDAFNATVEKLGATLPENFQVDVTGPWPPYNFTHLRIHFEQVEEAAQGAP</sequence>
<name>A0A511HCJ6_9BACT</name>
<dbReference type="AlphaFoldDB" id="A0A511HCJ6"/>
<keyword evidence="1" id="KW-0304">Gas vesicle</keyword>
<comment type="similarity">
    <text evidence="3">Belongs to the gas vesicle GvpF/GvpL family.</text>
</comment>
<evidence type="ECO:0000313" key="7">
    <source>
        <dbReference type="Proteomes" id="UP000321224"/>
    </source>
</evidence>
<dbReference type="EMBL" id="FNAJ01000003">
    <property type="protein sequence ID" value="SDD87917.1"/>
    <property type="molecule type" value="Genomic_DNA"/>
</dbReference>
<dbReference type="PANTHER" id="PTHR36852:SF1">
    <property type="entry name" value="PROTEIN GVPL 2"/>
    <property type="match status" value="1"/>
</dbReference>
<dbReference type="EMBL" id="BJVY01000014">
    <property type="protein sequence ID" value="GEL71154.1"/>
    <property type="molecule type" value="Genomic_DNA"/>
</dbReference>
<evidence type="ECO:0000313" key="5">
    <source>
        <dbReference type="EMBL" id="SDD87917.1"/>
    </source>
</evidence>
<evidence type="ECO:0000313" key="6">
    <source>
        <dbReference type="Proteomes" id="UP000198717"/>
    </source>
</evidence>
<evidence type="ECO:0000256" key="2">
    <source>
        <dbReference type="ARBA" id="ARBA00035108"/>
    </source>
</evidence>
<comment type="subcellular location">
    <subcellularLocation>
        <location evidence="2">Gas vesicle</location>
    </subcellularLocation>
</comment>